<evidence type="ECO:0000313" key="1">
    <source>
        <dbReference type="EMBL" id="MXU82124.1"/>
    </source>
</evidence>
<accession>A0A6B0U0C2</accession>
<organism evidence="1">
    <name type="scientific">Ixodes ricinus</name>
    <name type="common">Common tick</name>
    <name type="synonym">Acarus ricinus</name>
    <dbReference type="NCBI Taxonomy" id="34613"/>
    <lineage>
        <taxon>Eukaryota</taxon>
        <taxon>Metazoa</taxon>
        <taxon>Ecdysozoa</taxon>
        <taxon>Arthropoda</taxon>
        <taxon>Chelicerata</taxon>
        <taxon>Arachnida</taxon>
        <taxon>Acari</taxon>
        <taxon>Parasitiformes</taxon>
        <taxon>Ixodida</taxon>
        <taxon>Ixodoidea</taxon>
        <taxon>Ixodidae</taxon>
        <taxon>Ixodinae</taxon>
        <taxon>Ixodes</taxon>
    </lineage>
</organism>
<sequence length="66" mass="7628">MSRKKKLRVAIAPSWAFFFLFCLTKYIDLTYAILEDLLNLQFSKVSTETAHSQHITQAVTQSILFC</sequence>
<proteinExistence type="predicted"/>
<name>A0A6B0U0C2_IXORI</name>
<protein>
    <submittedName>
        <fullName evidence="1">Putative secreted protein</fullName>
    </submittedName>
</protein>
<dbReference type="AlphaFoldDB" id="A0A6B0U0C2"/>
<reference evidence="1" key="1">
    <citation type="submission" date="2019-12" db="EMBL/GenBank/DDBJ databases">
        <title>An insight into the sialome of adult female Ixodes ricinus ticks feeding for 6 days.</title>
        <authorList>
            <person name="Perner J."/>
            <person name="Ribeiro J.M.C."/>
        </authorList>
    </citation>
    <scope>NUCLEOTIDE SEQUENCE</scope>
    <source>
        <strain evidence="1">Semi-engorged</strain>
        <tissue evidence="1">Salivary glands</tissue>
    </source>
</reference>
<dbReference type="EMBL" id="GIFC01000041">
    <property type="protein sequence ID" value="MXU82124.1"/>
    <property type="molecule type" value="Transcribed_RNA"/>
</dbReference>